<evidence type="ECO:0000259" key="5">
    <source>
        <dbReference type="PROSITE" id="PS51718"/>
    </source>
</evidence>
<evidence type="ECO:0000256" key="1">
    <source>
        <dbReference type="ARBA" id="ARBA00022741"/>
    </source>
</evidence>
<dbReference type="Proteomes" id="UP001497453">
    <property type="component" value="Chromosome 6"/>
</dbReference>
<dbReference type="CDD" id="cd08771">
    <property type="entry name" value="DLP_1"/>
    <property type="match status" value="1"/>
</dbReference>
<accession>A0ABP1DVP9</accession>
<dbReference type="EMBL" id="OZ037949">
    <property type="protein sequence ID" value="CAL1711881.1"/>
    <property type="molecule type" value="Genomic_DNA"/>
</dbReference>
<keyword evidence="2" id="KW-0342">GTP-binding</keyword>
<dbReference type="InterPro" id="IPR003130">
    <property type="entry name" value="GED"/>
</dbReference>
<evidence type="ECO:0000313" key="7">
    <source>
        <dbReference type="Proteomes" id="UP001497453"/>
    </source>
</evidence>
<evidence type="ECO:0000259" key="4">
    <source>
        <dbReference type="PROSITE" id="PS51388"/>
    </source>
</evidence>
<organism evidence="6 7">
    <name type="scientific">Somion occarium</name>
    <dbReference type="NCBI Taxonomy" id="3059160"/>
    <lineage>
        <taxon>Eukaryota</taxon>
        <taxon>Fungi</taxon>
        <taxon>Dikarya</taxon>
        <taxon>Basidiomycota</taxon>
        <taxon>Agaricomycotina</taxon>
        <taxon>Agaricomycetes</taxon>
        <taxon>Polyporales</taxon>
        <taxon>Cerrenaceae</taxon>
        <taxon>Somion</taxon>
    </lineage>
</organism>
<dbReference type="InterPro" id="IPR001401">
    <property type="entry name" value="Dynamin_GTPase"/>
</dbReference>
<dbReference type="PANTHER" id="PTHR11566:SF131">
    <property type="entry name" value="GTPASE, PUTATIVE (AFU_ORTHOLOGUE AFUA_6G07630)-RELATED"/>
    <property type="match status" value="1"/>
</dbReference>
<dbReference type="PANTHER" id="PTHR11566">
    <property type="entry name" value="DYNAMIN"/>
    <property type="match status" value="1"/>
</dbReference>
<evidence type="ECO:0000313" key="6">
    <source>
        <dbReference type="EMBL" id="CAL1711881.1"/>
    </source>
</evidence>
<dbReference type="InterPro" id="IPR000375">
    <property type="entry name" value="Dynamin_stalk"/>
</dbReference>
<proteinExistence type="predicted"/>
<feature type="compositionally biased region" description="Pro residues" evidence="3">
    <location>
        <begin position="1"/>
        <end position="11"/>
    </location>
</feature>
<dbReference type="InterPro" id="IPR020850">
    <property type="entry name" value="GED_dom"/>
</dbReference>
<keyword evidence="7" id="KW-1185">Reference proteome</keyword>
<dbReference type="SUPFAM" id="SSF52540">
    <property type="entry name" value="P-loop containing nucleoside triphosphate hydrolases"/>
    <property type="match status" value="1"/>
</dbReference>
<dbReference type="InterPro" id="IPR030381">
    <property type="entry name" value="G_DYNAMIN_dom"/>
</dbReference>
<dbReference type="InterPro" id="IPR045063">
    <property type="entry name" value="Dynamin_N"/>
</dbReference>
<dbReference type="Pfam" id="PF00350">
    <property type="entry name" value="Dynamin_N"/>
    <property type="match status" value="1"/>
</dbReference>
<dbReference type="InterPro" id="IPR022812">
    <property type="entry name" value="Dynamin"/>
</dbReference>
<feature type="domain" description="GED" evidence="4">
    <location>
        <begin position="666"/>
        <end position="761"/>
    </location>
</feature>
<feature type="domain" description="Dynamin-type G" evidence="5">
    <location>
        <begin position="45"/>
        <end position="352"/>
    </location>
</feature>
<evidence type="ECO:0000256" key="3">
    <source>
        <dbReference type="SAM" id="MobiDB-lite"/>
    </source>
</evidence>
<dbReference type="SMART" id="SM00053">
    <property type="entry name" value="DYNc"/>
    <property type="match status" value="1"/>
</dbReference>
<protein>
    <submittedName>
        <fullName evidence="6">Uncharacterized protein</fullName>
    </submittedName>
</protein>
<feature type="region of interest" description="Disordered" evidence="3">
    <location>
        <begin position="1"/>
        <end position="22"/>
    </location>
</feature>
<dbReference type="Pfam" id="PF02212">
    <property type="entry name" value="GED"/>
    <property type="match status" value="1"/>
</dbReference>
<dbReference type="InterPro" id="IPR027417">
    <property type="entry name" value="P-loop_NTPase"/>
</dbReference>
<dbReference type="PROSITE" id="PS51718">
    <property type="entry name" value="G_DYNAMIN_2"/>
    <property type="match status" value="1"/>
</dbReference>
<dbReference type="Pfam" id="PF01031">
    <property type="entry name" value="Dynamin_M"/>
    <property type="match status" value="1"/>
</dbReference>
<keyword evidence="1" id="KW-0547">Nucleotide-binding</keyword>
<evidence type="ECO:0000256" key="2">
    <source>
        <dbReference type="ARBA" id="ARBA00023134"/>
    </source>
</evidence>
<gene>
    <name evidence="6" type="ORF">GFSPODELE1_LOCUS8545</name>
</gene>
<dbReference type="PROSITE" id="PS51388">
    <property type="entry name" value="GED"/>
    <property type="match status" value="1"/>
</dbReference>
<dbReference type="Gene3D" id="3.40.50.300">
    <property type="entry name" value="P-loop containing nucleotide triphosphate hydrolases"/>
    <property type="match status" value="1"/>
</dbReference>
<name>A0ABP1DVP9_9APHY</name>
<feature type="region of interest" description="Disordered" evidence="3">
    <location>
        <begin position="451"/>
        <end position="471"/>
    </location>
</feature>
<sequence length="761" mass="85501">MLSTSPTPPSGDPGAVGLSDPQYSSKRRQMLDLVNKLHSTGVQLDIDLPVIAVIGSQSAGKSSLIESISGITLPRASGTCTRVPTECRLTRSSEPWQCTVSLRFITDAGGQPLQQVKNENFGDTIFDKVEVEERLRRAQRAILNPTTNVRQFLEGADEDPFDRELSFSKNCVTLQISGPDVADLSFVDLPGLIASVGNGGSDSDIELVEDLVRSYIERPSCIILLTVACETDFENQGAHRLTKKYDREGKRTIGVLTKPDRIPAGEEDSWLRFIKNEYEALENGWFSVKQPDSRTLQAGITWEEARSSEREFFSLTSPWSSLEFSYQQHLGTSNLTGQLSDILSALIMKRLPELQDELQILLEKTQESLKTLPKPPSTDVLTEILHLIGDFSRDLAKHLEGTPDEDGLLQAIRPAHEAFKRAIRATAPNFKPFEKNKQSFTMSHMLGEETDVDTPSFLSNEEDPTSKESGPTNAIYIDEVMERAKRAITRELPDHYPFVVSKEYILSFVSHWEGPTRKLFTAVYQVLLSHVKALVVRHFGKYAHGGLQHHVTLLASEFVKDLSINTMDKLLWILDLEKRPRTLNAHYYADYRDKFLAHYRGSRRTDSEGTLISKLERYDHSSRSPKTTDFRERMQGVLAGLTEIGIAGVKAADLPKLLPSDPFEPALDIMATVRAYFQVAYKRYADLVPMAIDHELILALDRDRALETALLKGLGITGAEAYQKCKEFLQEAPNVVARREELQKKRDRLVTAQQELVDLWL</sequence>
<dbReference type="PRINTS" id="PR00195">
    <property type="entry name" value="DYNAMIN"/>
</dbReference>
<reference evidence="7" key="1">
    <citation type="submission" date="2024-04" db="EMBL/GenBank/DDBJ databases">
        <authorList>
            <person name="Shaw F."/>
            <person name="Minotto A."/>
        </authorList>
    </citation>
    <scope>NUCLEOTIDE SEQUENCE [LARGE SCALE GENOMIC DNA]</scope>
</reference>
<dbReference type="Gene3D" id="1.20.120.1240">
    <property type="entry name" value="Dynamin, middle domain"/>
    <property type="match status" value="1"/>
</dbReference>